<feature type="active site" evidence="12">
    <location>
        <position position="223"/>
    </location>
</feature>
<dbReference type="PATRIC" id="fig|1302272.5.peg.1710"/>
<dbReference type="EMBL" id="AZCX01000003">
    <property type="protein sequence ID" value="KRK48579.1"/>
    <property type="molecule type" value="Genomic_DNA"/>
</dbReference>
<evidence type="ECO:0000313" key="15">
    <source>
        <dbReference type="EMBL" id="KRK48579.1"/>
    </source>
</evidence>
<evidence type="ECO:0000259" key="14">
    <source>
        <dbReference type="PROSITE" id="PS50035"/>
    </source>
</evidence>
<dbReference type="Gene3D" id="3.30.870.10">
    <property type="entry name" value="Endonuclease Chain A"/>
    <property type="match status" value="2"/>
</dbReference>
<dbReference type="InterPro" id="IPR025202">
    <property type="entry name" value="PLD-like_dom"/>
</dbReference>
<keyword evidence="8 12" id="KW-0443">Lipid metabolism</keyword>
<keyword evidence="9 12" id="KW-0472">Membrane</keyword>
<feature type="active site" evidence="12">
    <location>
        <position position="404"/>
    </location>
</feature>
<keyword evidence="5 12" id="KW-0812">Transmembrane</keyword>
<proteinExistence type="inferred from homology"/>
<evidence type="ECO:0000256" key="7">
    <source>
        <dbReference type="ARBA" id="ARBA00022989"/>
    </source>
</evidence>
<dbReference type="SMART" id="SM00155">
    <property type="entry name" value="PLDc"/>
    <property type="match status" value="2"/>
</dbReference>
<evidence type="ECO:0000256" key="2">
    <source>
        <dbReference type="ARBA" id="ARBA00022475"/>
    </source>
</evidence>
<feature type="active site" evidence="12">
    <location>
        <position position="402"/>
    </location>
</feature>
<dbReference type="PANTHER" id="PTHR21248">
    <property type="entry name" value="CARDIOLIPIN SYNTHASE"/>
    <property type="match status" value="1"/>
</dbReference>
<evidence type="ECO:0000256" key="6">
    <source>
        <dbReference type="ARBA" id="ARBA00022737"/>
    </source>
</evidence>
<name>A0A0R1HVI7_9LACO</name>
<dbReference type="Pfam" id="PF13091">
    <property type="entry name" value="PLDc_2"/>
    <property type="match status" value="2"/>
</dbReference>
<dbReference type="GO" id="GO:0032049">
    <property type="term" value="P:cardiolipin biosynthetic process"/>
    <property type="evidence" value="ECO:0007669"/>
    <property type="project" value="UniProtKB-UniRule"/>
</dbReference>
<feature type="domain" description="PLD phosphodiesterase" evidence="14">
    <location>
        <begin position="397"/>
        <end position="424"/>
    </location>
</feature>
<comment type="function">
    <text evidence="12">Catalyzes the reversible phosphatidyl group transfer from one phosphatidylglycerol molecule to another to form cardiolipin (CL) (diphosphatidylglycerol) and glycerol.</text>
</comment>
<keyword evidence="3 12" id="KW-0444">Lipid biosynthesis</keyword>
<comment type="caution">
    <text evidence="15">The sequence shown here is derived from an EMBL/GenBank/DDBJ whole genome shotgun (WGS) entry which is preliminary data.</text>
</comment>
<dbReference type="RefSeq" id="WP_056942364.1">
    <property type="nucleotide sequence ID" value="NZ_AZCX01000003.1"/>
</dbReference>
<dbReference type="NCBIfam" id="TIGR04265">
    <property type="entry name" value="bac_cardiolipin"/>
    <property type="match status" value="1"/>
</dbReference>
<feature type="active site" evidence="12">
    <location>
        <position position="228"/>
    </location>
</feature>
<feature type="active site" evidence="12">
    <location>
        <position position="221"/>
    </location>
</feature>
<keyword evidence="7 12" id="KW-1133">Transmembrane helix</keyword>
<dbReference type="OrthoDB" id="9762009at2"/>
<dbReference type="PROSITE" id="PS50035">
    <property type="entry name" value="PLD"/>
    <property type="match status" value="2"/>
</dbReference>
<evidence type="ECO:0000256" key="12">
    <source>
        <dbReference type="HAMAP-Rule" id="MF_01916"/>
    </source>
</evidence>
<comment type="similarity">
    <text evidence="12">Belongs to the phospholipase D family. Cardiolipin synthase subfamily.</text>
</comment>
<evidence type="ECO:0000256" key="13">
    <source>
        <dbReference type="NCBIfam" id="TIGR04265"/>
    </source>
</evidence>
<dbReference type="InterPro" id="IPR001736">
    <property type="entry name" value="PLipase_D/transphosphatidylase"/>
</dbReference>
<dbReference type="EC" id="2.7.8.-" evidence="12 13"/>
<dbReference type="CDD" id="cd09112">
    <property type="entry name" value="PLDc_CLS_2"/>
    <property type="match status" value="1"/>
</dbReference>
<feature type="transmembrane region" description="Helical" evidence="12">
    <location>
        <begin position="7"/>
        <end position="25"/>
    </location>
</feature>
<keyword evidence="4 12" id="KW-0808">Transferase</keyword>
<dbReference type="CDD" id="cd09110">
    <property type="entry name" value="PLDc_CLS_1"/>
    <property type="match status" value="1"/>
</dbReference>
<dbReference type="Pfam" id="PF13396">
    <property type="entry name" value="PLDc_N"/>
    <property type="match status" value="1"/>
</dbReference>
<dbReference type="InterPro" id="IPR027379">
    <property type="entry name" value="CLS_N"/>
</dbReference>
<evidence type="ECO:0000256" key="3">
    <source>
        <dbReference type="ARBA" id="ARBA00022516"/>
    </source>
</evidence>
<dbReference type="PANTHER" id="PTHR21248:SF22">
    <property type="entry name" value="PHOSPHOLIPASE D"/>
    <property type="match status" value="1"/>
</dbReference>
<accession>A0A0R1HVI7</accession>
<dbReference type="Proteomes" id="UP000050911">
    <property type="component" value="Unassembled WGS sequence"/>
</dbReference>
<organism evidence="15 16">
    <name type="scientific">Secundilactobacillus kimchicus JCM 15530</name>
    <dbReference type="NCBI Taxonomy" id="1302272"/>
    <lineage>
        <taxon>Bacteria</taxon>
        <taxon>Bacillati</taxon>
        <taxon>Bacillota</taxon>
        <taxon>Bacilli</taxon>
        <taxon>Lactobacillales</taxon>
        <taxon>Lactobacillaceae</taxon>
        <taxon>Secundilactobacillus</taxon>
    </lineage>
</organism>
<evidence type="ECO:0000256" key="11">
    <source>
        <dbReference type="ARBA" id="ARBA00023264"/>
    </source>
</evidence>
<keyword evidence="10 12" id="KW-0594">Phospholipid biosynthesis</keyword>
<gene>
    <name evidence="15" type="ORF">FC96_GL001692</name>
</gene>
<sequence length="484" mass="55722">MSIDWTLIIEIIYFLNVILAIITVFRQPRDIAAIWAWLLVLLLLPVVGFIMYAFVGRQLPKNKLFRVKSHVQMQLDERLQQQRDAIGNEDLPADLVSNSERALVQMFKTSDQAFLARKNRVKIYTDGKALFHDIIEDIQRATSSVNIEFYTFYNDKIGNEILNLLVKKAKAGVEVRVIYDPWGSMGTYRSFFKPLIEAGGYVEAFLARSAILDFRLNFRDHRKIVVVDGKVGYVGGFNIGDQYLGRKEKFGYWRDTHLRITGSGVFGLQSRFFLDWNATAKAGQLPVDHIEPKYFPLTTVKGDTNLQIVSSGPDSALQQIKMGYIKMIQSAHKTLWIQSPYLIPDDSVLDALRISVMAGVDVRIMIPHMPDHPFVYRATQYYAHQLAKQGVKIYYYEAGFLHAKTMVIDGRIASVGSANMDYRSYKLNFEINAFLYDEKLAQQLADIFEMDMRKSRRITAEMFDNQSFYLRFKQNFSRLLSPIL</sequence>
<keyword evidence="2 12" id="KW-1003">Cell membrane</keyword>
<keyword evidence="11 12" id="KW-1208">Phospholipid metabolism</keyword>
<dbReference type="GO" id="GO:0008808">
    <property type="term" value="F:cardiolipin synthase activity"/>
    <property type="evidence" value="ECO:0007669"/>
    <property type="project" value="UniProtKB-UniRule"/>
</dbReference>
<dbReference type="AlphaFoldDB" id="A0A0R1HVI7"/>
<evidence type="ECO:0000256" key="1">
    <source>
        <dbReference type="ARBA" id="ARBA00004651"/>
    </source>
</evidence>
<comment type="subcellular location">
    <subcellularLocation>
        <location evidence="1 12">Cell membrane</location>
        <topology evidence="1 12">Multi-pass membrane protein</topology>
    </subcellularLocation>
</comment>
<dbReference type="GO" id="GO:0005886">
    <property type="term" value="C:plasma membrane"/>
    <property type="evidence" value="ECO:0007669"/>
    <property type="project" value="UniProtKB-SubCell"/>
</dbReference>
<feature type="domain" description="PLD phosphodiesterase" evidence="14">
    <location>
        <begin position="216"/>
        <end position="243"/>
    </location>
</feature>
<protein>
    <recommendedName>
        <fullName evidence="12 13">Cardiolipin synthase</fullName>
        <shortName evidence="12">CL synthase</shortName>
        <ecNumber evidence="12 13">2.7.8.-</ecNumber>
    </recommendedName>
</protein>
<dbReference type="InterPro" id="IPR022924">
    <property type="entry name" value="Cardiolipin_synthase"/>
</dbReference>
<evidence type="ECO:0000256" key="9">
    <source>
        <dbReference type="ARBA" id="ARBA00023136"/>
    </source>
</evidence>
<dbReference type="STRING" id="1302272.FC96_GL001692"/>
<dbReference type="FunFam" id="3.30.870.10:FF:000021">
    <property type="entry name" value="Cardiolipin synthase"/>
    <property type="match status" value="1"/>
</dbReference>
<keyword evidence="16" id="KW-1185">Reference proteome</keyword>
<evidence type="ECO:0000256" key="8">
    <source>
        <dbReference type="ARBA" id="ARBA00023098"/>
    </source>
</evidence>
<feature type="active site" evidence="12">
    <location>
        <position position="409"/>
    </location>
</feature>
<reference evidence="15 16" key="1">
    <citation type="journal article" date="2015" name="Genome Announc.">
        <title>Expanding the biotechnology potential of lactobacilli through comparative genomics of 213 strains and associated genera.</title>
        <authorList>
            <person name="Sun Z."/>
            <person name="Harris H.M."/>
            <person name="McCann A."/>
            <person name="Guo C."/>
            <person name="Argimon S."/>
            <person name="Zhang W."/>
            <person name="Yang X."/>
            <person name="Jeffery I.B."/>
            <person name="Cooney J.C."/>
            <person name="Kagawa T.F."/>
            <person name="Liu W."/>
            <person name="Song Y."/>
            <person name="Salvetti E."/>
            <person name="Wrobel A."/>
            <person name="Rasinkangas P."/>
            <person name="Parkhill J."/>
            <person name="Rea M.C."/>
            <person name="O'Sullivan O."/>
            <person name="Ritari J."/>
            <person name="Douillard F.P."/>
            <person name="Paul Ross R."/>
            <person name="Yang R."/>
            <person name="Briner A.E."/>
            <person name="Felis G.E."/>
            <person name="de Vos W.M."/>
            <person name="Barrangou R."/>
            <person name="Klaenhammer T.R."/>
            <person name="Caufield P.W."/>
            <person name="Cui Y."/>
            <person name="Zhang H."/>
            <person name="O'Toole P.W."/>
        </authorList>
    </citation>
    <scope>NUCLEOTIDE SEQUENCE [LARGE SCALE GENOMIC DNA]</scope>
    <source>
        <strain evidence="15 16">JCM 15530</strain>
    </source>
</reference>
<comment type="catalytic activity">
    <reaction evidence="12">
        <text>2 a 1,2-diacyl-sn-glycero-3-phospho-(1'-sn-glycerol) = a cardiolipin + glycerol</text>
        <dbReference type="Rhea" id="RHEA:31451"/>
        <dbReference type="ChEBI" id="CHEBI:17754"/>
        <dbReference type="ChEBI" id="CHEBI:62237"/>
        <dbReference type="ChEBI" id="CHEBI:64716"/>
    </reaction>
</comment>
<evidence type="ECO:0000313" key="16">
    <source>
        <dbReference type="Proteomes" id="UP000050911"/>
    </source>
</evidence>
<dbReference type="InterPro" id="IPR030874">
    <property type="entry name" value="Cardiolipin_synth_Firmi"/>
</dbReference>
<dbReference type="HAMAP" id="MF_01916">
    <property type="entry name" value="Cardiolipin_synth_Cls"/>
    <property type="match status" value="1"/>
</dbReference>
<evidence type="ECO:0000256" key="10">
    <source>
        <dbReference type="ARBA" id="ARBA00023209"/>
    </source>
</evidence>
<keyword evidence="6" id="KW-0677">Repeat</keyword>
<feature type="transmembrane region" description="Helical" evidence="12">
    <location>
        <begin position="31"/>
        <end position="55"/>
    </location>
</feature>
<evidence type="ECO:0000256" key="4">
    <source>
        <dbReference type="ARBA" id="ARBA00022679"/>
    </source>
</evidence>
<dbReference type="SUPFAM" id="SSF56024">
    <property type="entry name" value="Phospholipase D/nuclease"/>
    <property type="match status" value="2"/>
</dbReference>
<evidence type="ECO:0000256" key="5">
    <source>
        <dbReference type="ARBA" id="ARBA00022692"/>
    </source>
</evidence>